<dbReference type="SUPFAM" id="SSF90123">
    <property type="entry name" value="ABC transporter transmembrane region"/>
    <property type="match status" value="1"/>
</dbReference>
<evidence type="ECO:0000256" key="3">
    <source>
        <dbReference type="ARBA" id="ARBA00022692"/>
    </source>
</evidence>
<comment type="subcellular location">
    <subcellularLocation>
        <location evidence="1">Membrane</location>
        <topology evidence="1">Multi-pass membrane protein</topology>
    </subcellularLocation>
</comment>
<dbReference type="OrthoDB" id="6500128at2759"/>
<dbReference type="InterPro" id="IPR003593">
    <property type="entry name" value="AAA+_ATPase"/>
</dbReference>
<keyword evidence="3" id="KW-0812">Transmembrane</keyword>
<dbReference type="EMBL" id="BEYU01000107">
    <property type="protein sequence ID" value="GBG31806.1"/>
    <property type="molecule type" value="Genomic_DNA"/>
</dbReference>
<dbReference type="AlphaFoldDB" id="A0A2R5GLM9"/>
<feature type="region of interest" description="Disordered" evidence="8">
    <location>
        <begin position="123"/>
        <end position="149"/>
    </location>
</feature>
<dbReference type="PROSITE" id="PS50929">
    <property type="entry name" value="ABC_TM1F"/>
    <property type="match status" value="1"/>
</dbReference>
<reference evidence="11 12" key="1">
    <citation type="submission" date="2017-12" db="EMBL/GenBank/DDBJ databases">
        <title>Sequencing, de novo assembly and annotation of complete genome of a new Thraustochytrid species, strain FCC1311.</title>
        <authorList>
            <person name="Sedici K."/>
            <person name="Godart F."/>
            <person name="Aiese Cigliano R."/>
            <person name="Sanseverino W."/>
            <person name="Barakat M."/>
            <person name="Ortet P."/>
            <person name="Marechal E."/>
            <person name="Cagnac O."/>
            <person name="Amato A."/>
        </authorList>
    </citation>
    <scope>NUCLEOTIDE SEQUENCE [LARGE SCALE GENOMIC DNA]</scope>
</reference>
<dbReference type="PANTHER" id="PTHR43394:SF1">
    <property type="entry name" value="ATP-BINDING CASSETTE SUB-FAMILY B MEMBER 10, MITOCHONDRIAL"/>
    <property type="match status" value="1"/>
</dbReference>
<dbReference type="GO" id="GO:0016020">
    <property type="term" value="C:membrane"/>
    <property type="evidence" value="ECO:0007669"/>
    <property type="project" value="UniProtKB-SubCell"/>
</dbReference>
<dbReference type="Gene3D" id="3.40.50.300">
    <property type="entry name" value="P-loop containing nucleotide triphosphate hydrolases"/>
    <property type="match status" value="1"/>
</dbReference>
<evidence type="ECO:0000256" key="7">
    <source>
        <dbReference type="ARBA" id="ARBA00023136"/>
    </source>
</evidence>
<feature type="compositionally biased region" description="Polar residues" evidence="8">
    <location>
        <begin position="1042"/>
        <end position="1051"/>
    </location>
</feature>
<dbReference type="GO" id="GO:0005737">
    <property type="term" value="C:cytoplasm"/>
    <property type="evidence" value="ECO:0007669"/>
    <property type="project" value="UniProtKB-ARBA"/>
</dbReference>
<keyword evidence="2" id="KW-0813">Transport</keyword>
<comment type="caution">
    <text evidence="11">The sequence shown here is derived from an EMBL/GenBank/DDBJ whole genome shotgun (WGS) entry which is preliminary data.</text>
</comment>
<dbReference type="InterPro" id="IPR039421">
    <property type="entry name" value="Type_1_exporter"/>
</dbReference>
<dbReference type="SUPFAM" id="SSF52540">
    <property type="entry name" value="P-loop containing nucleoside triphosphate hydrolases"/>
    <property type="match status" value="1"/>
</dbReference>
<keyword evidence="6" id="KW-1133">Transmembrane helix</keyword>
<dbReference type="GO" id="GO:0005524">
    <property type="term" value="F:ATP binding"/>
    <property type="evidence" value="ECO:0007669"/>
    <property type="project" value="UniProtKB-KW"/>
</dbReference>
<dbReference type="GO" id="GO:0015421">
    <property type="term" value="F:ABC-type oligopeptide transporter activity"/>
    <property type="evidence" value="ECO:0007669"/>
    <property type="project" value="TreeGrafter"/>
</dbReference>
<keyword evidence="5 11" id="KW-0067">ATP-binding</keyword>
<evidence type="ECO:0000256" key="4">
    <source>
        <dbReference type="ARBA" id="ARBA00022741"/>
    </source>
</evidence>
<feature type="compositionally biased region" description="Polar residues" evidence="8">
    <location>
        <begin position="198"/>
        <end position="227"/>
    </location>
</feature>
<dbReference type="PROSITE" id="PS00211">
    <property type="entry name" value="ABC_TRANSPORTER_1"/>
    <property type="match status" value="1"/>
</dbReference>
<accession>A0A2R5GLM9</accession>
<evidence type="ECO:0000256" key="1">
    <source>
        <dbReference type="ARBA" id="ARBA00004141"/>
    </source>
</evidence>
<evidence type="ECO:0000256" key="5">
    <source>
        <dbReference type="ARBA" id="ARBA00022840"/>
    </source>
</evidence>
<dbReference type="InterPro" id="IPR011527">
    <property type="entry name" value="ABC1_TM_dom"/>
</dbReference>
<dbReference type="InterPro" id="IPR027417">
    <property type="entry name" value="P-loop_NTPase"/>
</dbReference>
<dbReference type="InterPro" id="IPR036640">
    <property type="entry name" value="ABC1_TM_sf"/>
</dbReference>
<dbReference type="Pfam" id="PF00664">
    <property type="entry name" value="ABC_membrane"/>
    <property type="match status" value="1"/>
</dbReference>
<dbReference type="SMART" id="SM00382">
    <property type="entry name" value="AAA"/>
    <property type="match status" value="1"/>
</dbReference>
<dbReference type="PROSITE" id="PS50893">
    <property type="entry name" value="ABC_TRANSPORTER_2"/>
    <property type="match status" value="1"/>
</dbReference>
<dbReference type="InterPro" id="IPR017871">
    <property type="entry name" value="ABC_transporter-like_CS"/>
</dbReference>
<organism evidence="11 12">
    <name type="scientific">Hondaea fermentalgiana</name>
    <dbReference type="NCBI Taxonomy" id="2315210"/>
    <lineage>
        <taxon>Eukaryota</taxon>
        <taxon>Sar</taxon>
        <taxon>Stramenopiles</taxon>
        <taxon>Bigyra</taxon>
        <taxon>Labyrinthulomycetes</taxon>
        <taxon>Thraustochytrida</taxon>
        <taxon>Thraustochytriidae</taxon>
        <taxon>Hondaea</taxon>
    </lineage>
</organism>
<feature type="region of interest" description="Disordered" evidence="8">
    <location>
        <begin position="186"/>
        <end position="285"/>
    </location>
</feature>
<evidence type="ECO:0000259" key="10">
    <source>
        <dbReference type="PROSITE" id="PS50929"/>
    </source>
</evidence>
<evidence type="ECO:0000256" key="2">
    <source>
        <dbReference type="ARBA" id="ARBA00022448"/>
    </source>
</evidence>
<protein>
    <submittedName>
        <fullName evidence="11">ABC transporter ATP-binding protein</fullName>
    </submittedName>
</protein>
<dbReference type="InterPro" id="IPR003439">
    <property type="entry name" value="ABC_transporter-like_ATP-bd"/>
</dbReference>
<dbReference type="Proteomes" id="UP000241890">
    <property type="component" value="Unassembled WGS sequence"/>
</dbReference>
<feature type="region of interest" description="Disordered" evidence="8">
    <location>
        <begin position="1023"/>
        <end position="1086"/>
    </location>
</feature>
<evidence type="ECO:0000313" key="12">
    <source>
        <dbReference type="Proteomes" id="UP000241890"/>
    </source>
</evidence>
<feature type="compositionally biased region" description="Basic and acidic residues" evidence="8">
    <location>
        <begin position="228"/>
        <end position="245"/>
    </location>
</feature>
<feature type="compositionally biased region" description="Low complexity" evidence="8">
    <location>
        <begin position="134"/>
        <end position="149"/>
    </location>
</feature>
<evidence type="ECO:0000256" key="6">
    <source>
        <dbReference type="ARBA" id="ARBA00022989"/>
    </source>
</evidence>
<evidence type="ECO:0000256" key="8">
    <source>
        <dbReference type="SAM" id="MobiDB-lite"/>
    </source>
</evidence>
<keyword evidence="4" id="KW-0547">Nucleotide-binding</keyword>
<evidence type="ECO:0000259" key="9">
    <source>
        <dbReference type="PROSITE" id="PS50893"/>
    </source>
</evidence>
<keyword evidence="7" id="KW-0472">Membrane</keyword>
<feature type="domain" description="ABC transporter" evidence="9">
    <location>
        <begin position="747"/>
        <end position="997"/>
    </location>
</feature>
<feature type="domain" description="ABC transmembrane type-1" evidence="10">
    <location>
        <begin position="416"/>
        <end position="691"/>
    </location>
</feature>
<dbReference type="InParanoid" id="A0A2R5GLM9"/>
<gene>
    <name evidence="11" type="ORF">FCC1311_080312</name>
</gene>
<dbReference type="PANTHER" id="PTHR43394">
    <property type="entry name" value="ATP-DEPENDENT PERMEASE MDL1, MITOCHONDRIAL"/>
    <property type="match status" value="1"/>
</dbReference>
<proteinExistence type="predicted"/>
<evidence type="ECO:0000313" key="11">
    <source>
        <dbReference type="EMBL" id="GBG31806.1"/>
    </source>
</evidence>
<dbReference type="FunFam" id="3.40.50.300:FF:000604">
    <property type="entry name" value="ABC transporter B family member 28"/>
    <property type="match status" value="1"/>
</dbReference>
<dbReference type="Gene3D" id="1.20.1560.10">
    <property type="entry name" value="ABC transporter type 1, transmembrane domain"/>
    <property type="match status" value="2"/>
</dbReference>
<keyword evidence="12" id="KW-1185">Reference proteome</keyword>
<name>A0A2R5GLM9_9STRA</name>
<dbReference type="GO" id="GO:0016887">
    <property type="term" value="F:ATP hydrolysis activity"/>
    <property type="evidence" value="ECO:0007669"/>
    <property type="project" value="InterPro"/>
</dbReference>
<sequence length="1086" mass="119710">MARGTLIAASPEPQKRPQALFWAAAALATVWALRRPTWRAKLADIIMSDPDAGPHGSGPFLVRNKAKLTWSLAATALLLIYKSRLNSKMDADEESWIMGELAKQRDRLEGVLAFADSKLKEVTAKRARRRTRSRGSVSSAASRLKTDSPVAAAVAKATVAAMPATPQDSNSAPAATVSPALTAATAAGNTEGAPRDASNGTFSDTTTTLNESDLVQQPNSLAVGSQTDTDKPNEEEARTNEKETEMDNEESEETKSSDDNDASTSKEDESDAGSDADAAEHEDENVVDVAVIIDATEDVAQFDRNDPLVHQGLLGASRAVCHNILHLGELDDIADPAKSASALTSATASKLIEQLEFEEEILDHADTFRLDKGPYREAMREAVQRAKHVIRLRRKNQIIKTLVLLERAKSQFPYMIVSGLLSVVHGSIYALRTHYMSQVMTLAYEQVGAAGSGPQRIRENIQTLFMLEILGLLSEFVSTKTKSMGRRKFVLKLKTDLFRSLITQDIKYFETHDLYEARQVIGNTDYTCLSLFDLPIDTIQNLSSMSASALMLWHKNRRLSGFMAVMLPLRVIVSELLYKVQYQVESSMLTAQVTNFSDVWTILVNPSGLRTLRSFGREPLETAMFSQGLKVKDRSNDRVTLLYNIFEILRSLVDNSVEIAALWYGGTLASRGELDVSDLASFTSTASYAFERGRSIFYQFRGLFSNNGIVDSAEKMYDLLNNKPGIGIDAPPLASMPTDDNTVSWSVDFEHVTFAYPKRPQVKALADVSFSIGEGEQVGILGESGCGKSTLISLVLRMYDTDAGCIRVGGRPIASWNPLWLRRRIAIVSQDIYLPFRTVKENLTYGLFDAPATDKRRRDEEMRAALRMARCEDLFFDTKRFPQQWHTDIGRDGADLSGGERQRLCIARAILAKPRILILDEATSALDEESQYQVQEAIQALYEQSGRRLTILSVAHRISNFRHVDRLIVLDKGRVVEQGKASDLVKRKDGIFANYVNRATLNFDGEPAEGEPSENLLAAAKQVMENSASDPTPHREDAQMENGKSANTQAEENGKGKSGHTDARENGKIPSGTEAEEHVSSSANAS</sequence>
<dbReference type="Pfam" id="PF00005">
    <property type="entry name" value="ABC_tran"/>
    <property type="match status" value="1"/>
</dbReference>
<feature type="compositionally biased region" description="Basic and acidic residues" evidence="8">
    <location>
        <begin position="1052"/>
        <end position="1067"/>
    </location>
</feature>